<feature type="non-terminal residue" evidence="1">
    <location>
        <position position="1"/>
    </location>
</feature>
<dbReference type="EMBL" id="JABFAA010000004">
    <property type="protein sequence ID" value="MBA0680120.1"/>
    <property type="molecule type" value="Genomic_DNA"/>
</dbReference>
<comment type="caution">
    <text evidence="1">The sequence shown here is derived from an EMBL/GenBank/DDBJ whole genome shotgun (WGS) entry which is preliminary data.</text>
</comment>
<dbReference type="Proteomes" id="UP000593577">
    <property type="component" value="Unassembled WGS sequence"/>
</dbReference>
<evidence type="ECO:0000313" key="2">
    <source>
        <dbReference type="Proteomes" id="UP000593577"/>
    </source>
</evidence>
<name>A0A7J8WZ09_GOSAI</name>
<reference evidence="1 2" key="1">
    <citation type="journal article" date="2019" name="Genome Biol. Evol.">
        <title>Insights into the evolution of the New World diploid cottons (Gossypium, subgenus Houzingenia) based on genome sequencing.</title>
        <authorList>
            <person name="Grover C.E."/>
            <person name="Arick M.A. 2nd"/>
            <person name="Thrash A."/>
            <person name="Conover J.L."/>
            <person name="Sanders W.S."/>
            <person name="Peterson D.G."/>
            <person name="Frelichowski J.E."/>
            <person name="Scheffler J.A."/>
            <person name="Scheffler B.E."/>
            <person name="Wendel J.F."/>
        </authorList>
    </citation>
    <scope>NUCLEOTIDE SEQUENCE [LARGE SCALE GENOMIC DNA]</scope>
    <source>
        <strain evidence="1">185</strain>
        <tissue evidence="1">Leaf</tissue>
    </source>
</reference>
<organism evidence="1 2">
    <name type="scientific">Gossypium aridum</name>
    <name type="common">American cotton</name>
    <name type="synonym">Erioxylum aridum</name>
    <dbReference type="NCBI Taxonomy" id="34290"/>
    <lineage>
        <taxon>Eukaryota</taxon>
        <taxon>Viridiplantae</taxon>
        <taxon>Streptophyta</taxon>
        <taxon>Embryophyta</taxon>
        <taxon>Tracheophyta</taxon>
        <taxon>Spermatophyta</taxon>
        <taxon>Magnoliopsida</taxon>
        <taxon>eudicotyledons</taxon>
        <taxon>Gunneridae</taxon>
        <taxon>Pentapetalae</taxon>
        <taxon>rosids</taxon>
        <taxon>malvids</taxon>
        <taxon>Malvales</taxon>
        <taxon>Malvaceae</taxon>
        <taxon>Malvoideae</taxon>
        <taxon>Gossypium</taxon>
    </lineage>
</organism>
<protein>
    <submittedName>
        <fullName evidence="1">Uncharacterized protein</fullName>
    </submittedName>
</protein>
<feature type="non-terminal residue" evidence="1">
    <location>
        <position position="26"/>
    </location>
</feature>
<proteinExistence type="predicted"/>
<keyword evidence="2" id="KW-1185">Reference proteome</keyword>
<dbReference type="AlphaFoldDB" id="A0A7J8WZ09"/>
<sequence>NFISSGCCCETDCKGGESATLKLPSG</sequence>
<evidence type="ECO:0000313" key="1">
    <source>
        <dbReference type="EMBL" id="MBA0680120.1"/>
    </source>
</evidence>
<gene>
    <name evidence="1" type="ORF">Goari_011840</name>
</gene>
<accession>A0A7J8WZ09</accession>